<protein>
    <recommendedName>
        <fullName evidence="4">Phosphate-binding protein</fullName>
    </recommendedName>
</protein>
<evidence type="ECO:0000313" key="8">
    <source>
        <dbReference type="Proteomes" id="UP000641646"/>
    </source>
</evidence>
<comment type="caution">
    <text evidence="7">The sequence shown here is derived from an EMBL/GenBank/DDBJ whole genome shotgun (WGS) entry which is preliminary data.</text>
</comment>
<dbReference type="PANTHER" id="PTHR30570:SF1">
    <property type="entry name" value="PHOSPHATE-BINDING PROTEIN PSTS"/>
    <property type="match status" value="1"/>
</dbReference>
<dbReference type="CDD" id="cd13654">
    <property type="entry name" value="PBP2_phosphate_like_2"/>
    <property type="match status" value="1"/>
</dbReference>
<feature type="region of interest" description="Disordered" evidence="5">
    <location>
        <begin position="26"/>
        <end position="67"/>
    </location>
</feature>
<dbReference type="GO" id="GO:0006817">
    <property type="term" value="P:phosphate ion transport"/>
    <property type="evidence" value="ECO:0007669"/>
    <property type="project" value="UniProtKB-UniRule"/>
</dbReference>
<dbReference type="Pfam" id="PF12849">
    <property type="entry name" value="PBP_like_2"/>
    <property type="match status" value="1"/>
</dbReference>
<evidence type="ECO:0000256" key="5">
    <source>
        <dbReference type="SAM" id="MobiDB-lite"/>
    </source>
</evidence>
<evidence type="ECO:0000313" key="7">
    <source>
        <dbReference type="EMBL" id="MBD2180803.1"/>
    </source>
</evidence>
<gene>
    <name evidence="7" type="ORF">H6G03_06760</name>
</gene>
<dbReference type="Proteomes" id="UP000641646">
    <property type="component" value="Unassembled WGS sequence"/>
</dbReference>
<dbReference type="EMBL" id="JACJPW010000012">
    <property type="protein sequence ID" value="MBD2180803.1"/>
    <property type="molecule type" value="Genomic_DNA"/>
</dbReference>
<dbReference type="PANTHER" id="PTHR30570">
    <property type="entry name" value="PERIPLASMIC PHOSPHATE BINDING COMPONENT OF PHOSPHATE ABC TRANSPORTER"/>
    <property type="match status" value="1"/>
</dbReference>
<dbReference type="AlphaFoldDB" id="A0A926ZF61"/>
<feature type="chain" id="PRO_5038168476" description="Phosphate-binding protein" evidence="4">
    <location>
        <begin position="29"/>
        <end position="369"/>
    </location>
</feature>
<proteinExistence type="inferred from homology"/>
<dbReference type="PROSITE" id="PS51257">
    <property type="entry name" value="PROKAR_LIPOPROTEIN"/>
    <property type="match status" value="1"/>
</dbReference>
<dbReference type="NCBIfam" id="TIGR02136">
    <property type="entry name" value="ptsS_2"/>
    <property type="match status" value="1"/>
</dbReference>
<comment type="similarity">
    <text evidence="1 4">Belongs to the PstS family.</text>
</comment>
<dbReference type="FunFam" id="3.40.190.10:FF:000156">
    <property type="entry name" value="Phosphate ABC transporter, phosphate-binding protein"/>
    <property type="match status" value="1"/>
</dbReference>
<accession>A0A926ZF61</accession>
<evidence type="ECO:0000256" key="2">
    <source>
        <dbReference type="ARBA" id="ARBA00022448"/>
    </source>
</evidence>
<keyword evidence="4" id="KW-0592">Phosphate transport</keyword>
<dbReference type="InterPro" id="IPR024370">
    <property type="entry name" value="PBP_domain"/>
</dbReference>
<organism evidence="7 8">
    <name type="scientific">Aerosakkonema funiforme FACHB-1375</name>
    <dbReference type="NCBI Taxonomy" id="2949571"/>
    <lineage>
        <taxon>Bacteria</taxon>
        <taxon>Bacillati</taxon>
        <taxon>Cyanobacteriota</taxon>
        <taxon>Cyanophyceae</taxon>
        <taxon>Oscillatoriophycideae</taxon>
        <taxon>Aerosakkonematales</taxon>
        <taxon>Aerosakkonemataceae</taxon>
        <taxon>Aerosakkonema</taxon>
    </lineage>
</organism>
<feature type="compositionally biased region" description="Low complexity" evidence="5">
    <location>
        <begin position="49"/>
        <end position="67"/>
    </location>
</feature>
<feature type="signal peptide" evidence="4">
    <location>
        <begin position="1"/>
        <end position="28"/>
    </location>
</feature>
<keyword evidence="8" id="KW-1185">Reference proteome</keyword>
<evidence type="ECO:0000256" key="1">
    <source>
        <dbReference type="ARBA" id="ARBA00008725"/>
    </source>
</evidence>
<evidence type="ECO:0000256" key="3">
    <source>
        <dbReference type="ARBA" id="ARBA00022729"/>
    </source>
</evidence>
<evidence type="ECO:0000259" key="6">
    <source>
        <dbReference type="Pfam" id="PF12849"/>
    </source>
</evidence>
<name>A0A926ZF61_9CYAN</name>
<dbReference type="InterPro" id="IPR011862">
    <property type="entry name" value="Phos-bd"/>
</dbReference>
<dbReference type="SUPFAM" id="SSF53850">
    <property type="entry name" value="Periplasmic binding protein-like II"/>
    <property type="match status" value="1"/>
</dbReference>
<keyword evidence="3 4" id="KW-0732">Signal</keyword>
<sequence>MFSQNTRLASVASILALALAVTSCSSNGGNQASSPSPTGAANTPGGGDTAVNTTNTSNTTTSNLSGNVTVDGSSTVFPISEAMAEEFQKANPGVKVTVGKSGTGGGFKKFCNGETDISNASRPIKPEEVDLCKKGNVEYVELPVAYDGLSVVVNPQNTFAQCLKVDELKKMWEPTAQAKVTTWNQIRPSFPNERIGLYGPGTDSGTYDFFTKAIVGEEGKSRGDYTASEDDNTLVQGVSADKGGIAFFGYAYYAENKDKLKLVAIDGGKGCVEPSEATINDGTYQPLARPEFIYVKKTAASRPEVKAFVEYMLAPANKKLISEVGYVPLPDELLTEVQARFQAGKVGSIFEGKGSQVGLTLKDLLKQEK</sequence>
<dbReference type="GO" id="GO:0042301">
    <property type="term" value="F:phosphate ion binding"/>
    <property type="evidence" value="ECO:0007669"/>
    <property type="project" value="UniProtKB-UniRule"/>
</dbReference>
<feature type="domain" description="PBP" evidence="6">
    <location>
        <begin position="59"/>
        <end position="314"/>
    </location>
</feature>
<keyword evidence="2 4" id="KW-0813">Transport</keyword>
<reference evidence="7" key="2">
    <citation type="submission" date="2020-08" db="EMBL/GenBank/DDBJ databases">
        <authorList>
            <person name="Chen M."/>
            <person name="Teng W."/>
            <person name="Zhao L."/>
            <person name="Hu C."/>
            <person name="Zhou Y."/>
            <person name="Han B."/>
            <person name="Song L."/>
            <person name="Shu W."/>
        </authorList>
    </citation>
    <scope>NUCLEOTIDE SEQUENCE</scope>
    <source>
        <strain evidence="7">FACHB-1375</strain>
    </source>
</reference>
<feature type="compositionally biased region" description="Polar residues" evidence="5">
    <location>
        <begin position="26"/>
        <end position="41"/>
    </location>
</feature>
<dbReference type="Gene3D" id="3.40.190.10">
    <property type="entry name" value="Periplasmic binding protein-like II"/>
    <property type="match status" value="2"/>
</dbReference>
<dbReference type="RefSeq" id="WP_190463372.1">
    <property type="nucleotide sequence ID" value="NZ_JACJPW010000012.1"/>
</dbReference>
<reference evidence="7" key="1">
    <citation type="journal article" date="2015" name="ISME J.">
        <title>Draft Genome Sequence of Streptomyces incarnatus NRRL8089, which Produces the Nucleoside Antibiotic Sinefungin.</title>
        <authorList>
            <person name="Oshima K."/>
            <person name="Hattori M."/>
            <person name="Shimizu H."/>
            <person name="Fukuda K."/>
            <person name="Nemoto M."/>
            <person name="Inagaki K."/>
            <person name="Tamura T."/>
        </authorList>
    </citation>
    <scope>NUCLEOTIDE SEQUENCE</scope>
    <source>
        <strain evidence="7">FACHB-1375</strain>
    </source>
</reference>
<comment type="function">
    <text evidence="4">Involved in the system for phosphate transport across the cytoplasmic membrane.</text>
</comment>
<evidence type="ECO:0000256" key="4">
    <source>
        <dbReference type="RuleBase" id="RU367119"/>
    </source>
</evidence>
<dbReference type="InterPro" id="IPR050811">
    <property type="entry name" value="Phosphate_ABC_transporter"/>
</dbReference>